<dbReference type="GO" id="GO:0045735">
    <property type="term" value="F:nutrient reservoir activity"/>
    <property type="evidence" value="ECO:0007669"/>
    <property type="project" value="UniProtKB-KW"/>
</dbReference>
<dbReference type="Gene3D" id="1.20.1370.10">
    <property type="entry name" value="Hemocyanin, N-terminal domain"/>
    <property type="match status" value="2"/>
</dbReference>
<feature type="domain" description="Hemocyanin N-terminal" evidence="4">
    <location>
        <begin position="30"/>
        <end position="152"/>
    </location>
</feature>
<evidence type="ECO:0000259" key="5">
    <source>
        <dbReference type="Pfam" id="PF03723"/>
    </source>
</evidence>
<keyword evidence="2" id="KW-0732">Signal</keyword>
<dbReference type="InterPro" id="IPR013788">
    <property type="entry name" value="Hemocyanin/hexamerin"/>
</dbReference>
<dbReference type="EMBL" id="JAYRBN010000075">
    <property type="protein sequence ID" value="KAL2732725.1"/>
    <property type="molecule type" value="Genomic_DNA"/>
</dbReference>
<dbReference type="SUPFAM" id="SSF81296">
    <property type="entry name" value="E set domains"/>
    <property type="match status" value="2"/>
</dbReference>
<dbReference type="InterPro" id="IPR037020">
    <property type="entry name" value="Hemocyanin_C_sf"/>
</dbReference>
<keyword evidence="7" id="KW-1185">Reference proteome</keyword>
<evidence type="ECO:0000313" key="6">
    <source>
        <dbReference type="EMBL" id="KAL2732725.1"/>
    </source>
</evidence>
<dbReference type="PROSITE" id="PS00210">
    <property type="entry name" value="HEMOCYANIN_2"/>
    <property type="match status" value="1"/>
</dbReference>
<comment type="caution">
    <text evidence="6">The sequence shown here is derived from an EMBL/GenBank/DDBJ whole genome shotgun (WGS) entry which is preliminary data.</text>
</comment>
<dbReference type="InterPro" id="IPR005204">
    <property type="entry name" value="Hemocyanin_N"/>
</dbReference>
<gene>
    <name evidence="6" type="ORF">V1477_014966</name>
</gene>
<sequence length="1380" mass="162512">MLKEVLFLVLAALCLSDAVSIKSHIADINFVQKQKKIHELLLFVKQNVLTDVEFYTIGRNYEIENNMEMYKDKDVVKEFLHYYKHGVLSRDAIFSPFYEEHLNEMILLFKLFYNAKDFEIFYKTAAWARLYMNSEVFTQAFYVAVFYRPDCKYIIPMSPYEVNPNYFFDSNVIQEAQRIKMMHGLTSTGNMNNTDIYVIYSNYTNTFSEENKLDYFMEDFSLNSFYFYFRQIFPFWLNSKEYNIPREYRGVFYLYIHQQLIARYYLERLSNDLGEIEDFNLQKPFYPGFYSSIVFGNGVVMPQRKSYYNVPYYKYQYLTEMDLLELRFMDAIDSGLVLDNNGKFVNIYTPEGLNILGNLIEGNSDTCNLHYYGMYEMLARNVFGSNFDYADKNKIVPSAMQFYSTSLRDPAFYALFNKISNYVDRYKKHLPAYSYSELNFPGVKIESVNIDKLWTYFDYCDATINNAVFFNSFKEGSSLHIKARRYCLNYKPFTYRLSVNSDKDVKAIVKIFLGPAIGQDMSYLKKYYKYFVMMEEFDVLLKQGINNIEYASNEATYRMSSDKLYKKLQNAVSGSEPFTYYEKVYAYPERLTLPKGKPEGMKFKMFFYLSLYDESKTMNIELPIFGKMIYDGKPSGFPLDRPIFDFCAFSGVFYKKLKRINKIIDISQGLTYILCQRGNTNGSYLRHRRRILNRVRGKGHNKMKVVLILLGAFCLANASQVYTADQSYLIKQKNIYELFWHVDQPTIYYPELYEKARSFSVEDHINSYTDKTVVTEFLRRWKHGMLPRGQVFSVMYPHLHEEAVCLFNLLYSAKDFDTFYNTAVWARFNMNEHMFIYALSVAVLHRSDTQYVRLPPLYEVVPNLFFNEDVLYKAHHLGMGDTNLKKTENGVNLYVIRSNYSNWYLVKNNLPEQKLSYFTEDVGLGQFYFMINHDFPYWMNSVQYKLPTNVRGEMYLFEHKQLLLRYYLERLSNDMGEVDYVDFHQPIVTGYYPRMQHRNGMQFPQRETDAVVPLHMHKYVQEAEHLESRIADAIDSGFVEDVNHQHINIYTQEGLNVLGNIIQGNADAVNPKYYGQYDVLCKKIFGFSVQPNTKYQIAPSALEIFSSSTRDPVLYSIYKNVVTYLLNYKKHMPSYTQEELSFPGVVIESVAVDKLMTFFDHFESMLNNAISIQNHKDAQSMLIKARQYRLNHKPFTYHITVNSEKVVKAMVRVFLGPKYDVYGHELDISENYMNFMELDQWMVDLKVGTNKIERNSHESIYVVSDDVPSDVYYKKIVNAMDGLEPLTYTTKLYGFPDRLMLPKGKKEGMPFKLFVHVAPVDETKSFKVNTPIWGTSTMDGRPMGFPLDKPVQAYNFTLSNLHFKDVFIFHKQFDEMNVTL</sequence>
<dbReference type="InterPro" id="IPR005203">
    <property type="entry name" value="Hemocyanin_C"/>
</dbReference>
<dbReference type="PRINTS" id="PR00187">
    <property type="entry name" value="HAEMOCYANIN"/>
</dbReference>
<dbReference type="SUPFAM" id="SSF48056">
    <property type="entry name" value="Di-copper centre-containing domain"/>
    <property type="match status" value="2"/>
</dbReference>
<proteinExistence type="predicted"/>
<dbReference type="Pfam" id="PF00372">
    <property type="entry name" value="Hemocyanin_M"/>
    <property type="match status" value="2"/>
</dbReference>
<evidence type="ECO:0000313" key="7">
    <source>
        <dbReference type="Proteomes" id="UP001607303"/>
    </source>
</evidence>
<dbReference type="GO" id="GO:0005615">
    <property type="term" value="C:extracellular space"/>
    <property type="evidence" value="ECO:0007669"/>
    <property type="project" value="UniProtKB-ARBA"/>
</dbReference>
<feature type="chain" id="PRO_5044886550" evidence="2">
    <location>
        <begin position="19"/>
        <end position="1380"/>
    </location>
</feature>
<keyword evidence="1" id="KW-0758">Storage protein</keyword>
<dbReference type="PANTHER" id="PTHR11511">
    <property type="entry name" value="LARVAL STORAGE PROTEIN/PHENOLOXIDASE"/>
    <property type="match status" value="1"/>
</dbReference>
<dbReference type="Gene3D" id="2.60.40.1520">
    <property type="entry name" value="Hemocyanin, C-terminal domain"/>
    <property type="match status" value="2"/>
</dbReference>
<dbReference type="PANTHER" id="PTHR11511:SF5">
    <property type="entry name" value="FAT-BODY PROTEIN 1-RELATED"/>
    <property type="match status" value="1"/>
</dbReference>
<reference evidence="6 7" key="1">
    <citation type="journal article" date="2024" name="Ann. Entomol. Soc. Am.">
        <title>Genomic analyses of the southern and eastern yellowjacket wasps (Hymenoptera: Vespidae) reveal evolutionary signatures of social life.</title>
        <authorList>
            <person name="Catto M.A."/>
            <person name="Caine P.B."/>
            <person name="Orr S.E."/>
            <person name="Hunt B.G."/>
            <person name="Goodisman M.A.D."/>
        </authorList>
    </citation>
    <scope>NUCLEOTIDE SEQUENCE [LARGE SCALE GENOMIC DNA]</scope>
    <source>
        <strain evidence="6">232</strain>
        <tissue evidence="6">Head and thorax</tissue>
    </source>
</reference>
<dbReference type="Pfam" id="PF03723">
    <property type="entry name" value="Hemocyanin_C"/>
    <property type="match status" value="2"/>
</dbReference>
<protein>
    <submittedName>
        <fullName evidence="6">Arylphorin subunit beta-like</fullName>
    </submittedName>
</protein>
<dbReference type="Gene3D" id="1.10.1280.10">
    <property type="entry name" value="Di-copper center containing domain from catechol oxidase"/>
    <property type="match status" value="2"/>
</dbReference>
<evidence type="ECO:0000256" key="2">
    <source>
        <dbReference type="SAM" id="SignalP"/>
    </source>
</evidence>
<feature type="domain" description="Hemocyanin middle" evidence="3">
    <location>
        <begin position="159"/>
        <end position="422"/>
    </location>
</feature>
<feature type="domain" description="Hemocyanin middle" evidence="3">
    <location>
        <begin position="856"/>
        <end position="1124"/>
    </location>
</feature>
<organism evidence="6 7">
    <name type="scientific">Vespula maculifrons</name>
    <name type="common">Eastern yellow jacket</name>
    <name type="synonym">Wasp</name>
    <dbReference type="NCBI Taxonomy" id="7453"/>
    <lineage>
        <taxon>Eukaryota</taxon>
        <taxon>Metazoa</taxon>
        <taxon>Ecdysozoa</taxon>
        <taxon>Arthropoda</taxon>
        <taxon>Hexapoda</taxon>
        <taxon>Insecta</taxon>
        <taxon>Pterygota</taxon>
        <taxon>Neoptera</taxon>
        <taxon>Endopterygota</taxon>
        <taxon>Hymenoptera</taxon>
        <taxon>Apocrita</taxon>
        <taxon>Aculeata</taxon>
        <taxon>Vespoidea</taxon>
        <taxon>Vespidae</taxon>
        <taxon>Vespinae</taxon>
        <taxon>Vespula</taxon>
    </lineage>
</organism>
<evidence type="ECO:0000256" key="1">
    <source>
        <dbReference type="ARBA" id="ARBA00022761"/>
    </source>
</evidence>
<accession>A0ABD2BIY9</accession>
<feature type="domain" description="Hemocyanin N-terminal" evidence="4">
    <location>
        <begin position="729"/>
        <end position="850"/>
    </location>
</feature>
<dbReference type="InterPro" id="IPR036697">
    <property type="entry name" value="Hemocyanin_N_sf"/>
</dbReference>
<evidence type="ECO:0000259" key="3">
    <source>
        <dbReference type="Pfam" id="PF00372"/>
    </source>
</evidence>
<feature type="domain" description="Hemocyanin C-terminal" evidence="5">
    <location>
        <begin position="433"/>
        <end position="650"/>
    </location>
</feature>
<name>A0ABD2BIY9_VESMC</name>
<dbReference type="Pfam" id="PF03722">
    <property type="entry name" value="Hemocyanin_N"/>
    <property type="match status" value="2"/>
</dbReference>
<dbReference type="Proteomes" id="UP001607303">
    <property type="component" value="Unassembled WGS sequence"/>
</dbReference>
<dbReference type="InterPro" id="IPR014756">
    <property type="entry name" value="Ig_E-set"/>
</dbReference>
<dbReference type="SUPFAM" id="SSF48050">
    <property type="entry name" value="Hemocyanin, N-terminal domain"/>
    <property type="match status" value="2"/>
</dbReference>
<evidence type="ECO:0000259" key="4">
    <source>
        <dbReference type="Pfam" id="PF03722"/>
    </source>
</evidence>
<feature type="domain" description="Hemocyanin C-terminal" evidence="5">
    <location>
        <begin position="1134"/>
        <end position="1370"/>
    </location>
</feature>
<dbReference type="InterPro" id="IPR008922">
    <property type="entry name" value="Di-copper_centre_dom_sf"/>
</dbReference>
<dbReference type="InterPro" id="IPR000896">
    <property type="entry name" value="Hemocyanin/hexamerin_mid_dom"/>
</dbReference>
<feature type="signal peptide" evidence="2">
    <location>
        <begin position="1"/>
        <end position="18"/>
    </location>
</feature>